<evidence type="ECO:0000256" key="1">
    <source>
        <dbReference type="SAM" id="Phobius"/>
    </source>
</evidence>
<dbReference type="STRING" id="171693.BN988_01002"/>
<reference evidence="2" key="1">
    <citation type="submission" date="2014-03" db="EMBL/GenBank/DDBJ databases">
        <title>Draft genome sequencing of Oceanobacillus picturae strain S1 isolated from human gut.</title>
        <authorList>
            <person name="Croce O."/>
            <person name="Lagier J.C."/>
            <person name="Raoult D."/>
        </authorList>
    </citation>
    <scope>NUCLEOTIDE SEQUENCE [LARGE SCALE GENOMIC DNA]</scope>
    <source>
        <strain evidence="2">S1</strain>
    </source>
</reference>
<keyword evidence="1" id="KW-1133">Transmembrane helix</keyword>
<protein>
    <submittedName>
        <fullName evidence="2">Uncharacterized protein</fullName>
    </submittedName>
</protein>
<sequence>MLLLYVFIKSYFYIALITFPNYLLEIILLVRYCLQIPSDRNSIKLAT</sequence>
<keyword evidence="1" id="KW-0472">Membrane</keyword>
<dbReference type="Proteomes" id="UP000028863">
    <property type="component" value="Unassembled WGS sequence"/>
</dbReference>
<comment type="caution">
    <text evidence="2">The sequence shown here is derived from an EMBL/GenBank/DDBJ whole genome shotgun (WGS) entry which is preliminary data.</text>
</comment>
<feature type="transmembrane region" description="Helical" evidence="1">
    <location>
        <begin position="12"/>
        <end position="34"/>
    </location>
</feature>
<dbReference type="EMBL" id="CCAX010000001">
    <property type="protein sequence ID" value="CDO02533.1"/>
    <property type="molecule type" value="Genomic_DNA"/>
</dbReference>
<evidence type="ECO:0000313" key="2">
    <source>
        <dbReference type="EMBL" id="CDO02533.1"/>
    </source>
</evidence>
<organism evidence="2 3">
    <name type="scientific">Oceanobacillus picturae</name>
    <dbReference type="NCBI Taxonomy" id="171693"/>
    <lineage>
        <taxon>Bacteria</taxon>
        <taxon>Bacillati</taxon>
        <taxon>Bacillota</taxon>
        <taxon>Bacilli</taxon>
        <taxon>Bacillales</taxon>
        <taxon>Bacillaceae</taxon>
        <taxon>Oceanobacillus</taxon>
    </lineage>
</organism>
<evidence type="ECO:0000313" key="3">
    <source>
        <dbReference type="Proteomes" id="UP000028863"/>
    </source>
</evidence>
<keyword evidence="3" id="KW-1185">Reference proteome</keyword>
<keyword evidence="1" id="KW-0812">Transmembrane</keyword>
<reference evidence="2" key="2">
    <citation type="submission" date="2014-03" db="EMBL/GenBank/DDBJ databases">
        <authorList>
            <person name="Urmite Genomes"/>
        </authorList>
    </citation>
    <scope>NUCLEOTIDE SEQUENCE</scope>
    <source>
        <strain evidence="2">S1</strain>
    </source>
</reference>
<proteinExistence type="predicted"/>
<gene>
    <name evidence="2" type="ORF">BN988_01002</name>
</gene>
<dbReference type="AlphaFoldDB" id="W9AAL8"/>
<name>W9AAL8_9BACI</name>
<accession>W9AAL8</accession>